<dbReference type="Gene3D" id="3.40.630.30">
    <property type="match status" value="1"/>
</dbReference>
<feature type="domain" description="N-acetyltransferase" evidence="1">
    <location>
        <begin position="39"/>
        <end position="124"/>
    </location>
</feature>
<protein>
    <submittedName>
        <fullName evidence="2">GNAT family N-acetyltransferase</fullName>
    </submittedName>
</protein>
<comment type="caution">
    <text evidence="2">The sequence shown here is derived from an EMBL/GenBank/DDBJ whole genome shotgun (WGS) entry which is preliminary data.</text>
</comment>
<dbReference type="InterPro" id="IPR000182">
    <property type="entry name" value="GNAT_dom"/>
</dbReference>
<organism evidence="2 3">
    <name type="scientific">Virgibacillus tibetensis</name>
    <dbReference type="NCBI Taxonomy" id="3042313"/>
    <lineage>
        <taxon>Bacteria</taxon>
        <taxon>Bacillati</taxon>
        <taxon>Bacillota</taxon>
        <taxon>Bacilli</taxon>
        <taxon>Bacillales</taxon>
        <taxon>Bacillaceae</taxon>
        <taxon>Virgibacillus</taxon>
    </lineage>
</organism>
<name>A0ABU6KL52_9BACI</name>
<dbReference type="Proteomes" id="UP001335737">
    <property type="component" value="Unassembled WGS sequence"/>
</dbReference>
<gene>
    <name evidence="2" type="ORF">QGM71_20660</name>
</gene>
<sequence>MDIHILRNLYSLYLHDLSKFTKKLDLGIDGSFHFDDLDLFWNVEGFSPYFIKHEDDIIGFLLLLERPFLNKESDFGVNDIFIINKFRGKGFGKQVLVKLFNEKPGKYFVIELLENKPAVLFWEKAYKQLNIEFDERKELIDDEPCLVQTFTI</sequence>
<proteinExistence type="predicted"/>
<dbReference type="CDD" id="cd04301">
    <property type="entry name" value="NAT_SF"/>
    <property type="match status" value="1"/>
</dbReference>
<dbReference type="Pfam" id="PF00583">
    <property type="entry name" value="Acetyltransf_1"/>
    <property type="match status" value="1"/>
</dbReference>
<accession>A0ABU6KL52</accession>
<evidence type="ECO:0000259" key="1">
    <source>
        <dbReference type="Pfam" id="PF00583"/>
    </source>
</evidence>
<evidence type="ECO:0000313" key="3">
    <source>
        <dbReference type="Proteomes" id="UP001335737"/>
    </source>
</evidence>
<dbReference type="InterPro" id="IPR016181">
    <property type="entry name" value="Acyl_CoA_acyltransferase"/>
</dbReference>
<evidence type="ECO:0000313" key="2">
    <source>
        <dbReference type="EMBL" id="MEC5425870.1"/>
    </source>
</evidence>
<dbReference type="SUPFAM" id="SSF55729">
    <property type="entry name" value="Acyl-CoA N-acyltransferases (Nat)"/>
    <property type="match status" value="1"/>
</dbReference>
<keyword evidence="3" id="KW-1185">Reference proteome</keyword>
<dbReference type="EMBL" id="JARZFX010000021">
    <property type="protein sequence ID" value="MEC5425870.1"/>
    <property type="molecule type" value="Genomic_DNA"/>
</dbReference>
<reference evidence="2 3" key="1">
    <citation type="journal article" date="2024" name="Int. J. Syst. Evol. Microbiol.">
        <title>Virgibacillus tibetensis sp. nov., isolated from salt lake on the Tibetan Plateau of China.</title>
        <authorList>
            <person name="Phurbu D."/>
            <person name="Liu Z.-X."/>
            <person name="Wang R."/>
            <person name="Zheng Y.-Y."/>
            <person name="Liu H.-C."/>
            <person name="Zhou Y.-G."/>
            <person name="Yu Y.-J."/>
            <person name="Li A.-H."/>
        </authorList>
    </citation>
    <scope>NUCLEOTIDE SEQUENCE [LARGE SCALE GENOMIC DNA]</scope>
    <source>
        <strain evidence="2 3">C22-A2</strain>
    </source>
</reference>